<feature type="domain" description="Rhamnogalacturonan lyase" evidence="3">
    <location>
        <begin position="238"/>
        <end position="310"/>
    </location>
</feature>
<dbReference type="InterPro" id="IPR029411">
    <property type="entry name" value="RG-lyase_III"/>
</dbReference>
<proteinExistence type="predicted"/>
<dbReference type="Gene3D" id="2.70.98.10">
    <property type="match status" value="1"/>
</dbReference>
<evidence type="ECO:0008006" key="6">
    <source>
        <dbReference type="Google" id="ProtNLM"/>
    </source>
</evidence>
<reference evidence="4 5" key="1">
    <citation type="journal article" date="2021" name="Comput. Struct. Biotechnol. J.">
        <title>De novo genome assembly of the potent medicinal plant Rehmannia glutinosa using nanopore technology.</title>
        <authorList>
            <person name="Ma L."/>
            <person name="Dong C."/>
            <person name="Song C."/>
            <person name="Wang X."/>
            <person name="Zheng X."/>
            <person name="Niu Y."/>
            <person name="Chen S."/>
            <person name="Feng W."/>
        </authorList>
    </citation>
    <scope>NUCLEOTIDE SEQUENCE [LARGE SCALE GENOMIC DNA]</scope>
    <source>
        <strain evidence="4">DH-2019</strain>
    </source>
</reference>
<dbReference type="InterPro" id="IPR014718">
    <property type="entry name" value="GH-type_carb-bd"/>
</dbReference>
<comment type="caution">
    <text evidence="4">The sequence shown here is derived from an EMBL/GenBank/DDBJ whole genome shotgun (WGS) entry which is preliminary data.</text>
</comment>
<feature type="domain" description="Rhamnogalacturonan lyase" evidence="2">
    <location>
        <begin position="324"/>
        <end position="512"/>
    </location>
</feature>
<dbReference type="Pfam" id="PF14683">
    <property type="entry name" value="CBM-like"/>
    <property type="match status" value="1"/>
</dbReference>
<organism evidence="4 5">
    <name type="scientific">Rehmannia glutinosa</name>
    <name type="common">Chinese foxglove</name>
    <dbReference type="NCBI Taxonomy" id="99300"/>
    <lineage>
        <taxon>Eukaryota</taxon>
        <taxon>Viridiplantae</taxon>
        <taxon>Streptophyta</taxon>
        <taxon>Embryophyta</taxon>
        <taxon>Tracheophyta</taxon>
        <taxon>Spermatophyta</taxon>
        <taxon>Magnoliopsida</taxon>
        <taxon>eudicotyledons</taxon>
        <taxon>Gunneridae</taxon>
        <taxon>Pentapetalae</taxon>
        <taxon>asterids</taxon>
        <taxon>lamiids</taxon>
        <taxon>Lamiales</taxon>
        <taxon>Orobanchaceae</taxon>
        <taxon>Rehmannieae</taxon>
        <taxon>Rehmannia</taxon>
    </lineage>
</organism>
<dbReference type="EMBL" id="JABTTQ020002092">
    <property type="protein sequence ID" value="KAK6125848.1"/>
    <property type="molecule type" value="Genomic_DNA"/>
</dbReference>
<dbReference type="SUPFAM" id="SSF49785">
    <property type="entry name" value="Galactose-binding domain-like"/>
    <property type="match status" value="1"/>
</dbReference>
<dbReference type="SUPFAM" id="SSF49452">
    <property type="entry name" value="Starch-binding domain-like"/>
    <property type="match status" value="1"/>
</dbReference>
<dbReference type="PANTHER" id="PTHR32018:SF18">
    <property type="entry name" value="RHAMNOGALACTURONAN ENDOLYASE"/>
    <property type="match status" value="1"/>
</dbReference>
<protein>
    <recommendedName>
        <fullName evidence="6">Rhamnogalacturonan endolyase</fullName>
    </recommendedName>
</protein>
<dbReference type="Proteomes" id="UP001318860">
    <property type="component" value="Unassembled WGS sequence"/>
</dbReference>
<dbReference type="CDD" id="cd10317">
    <property type="entry name" value="RGL4_C"/>
    <property type="match status" value="1"/>
</dbReference>
<evidence type="ECO:0000313" key="4">
    <source>
        <dbReference type="EMBL" id="KAK6125848.1"/>
    </source>
</evidence>
<evidence type="ECO:0000259" key="3">
    <source>
        <dbReference type="Pfam" id="PF14686"/>
    </source>
</evidence>
<dbReference type="PANTHER" id="PTHR32018">
    <property type="entry name" value="RHAMNOGALACTURONATE LYASE FAMILY PROTEIN"/>
    <property type="match status" value="1"/>
</dbReference>
<evidence type="ECO:0000313" key="5">
    <source>
        <dbReference type="Proteomes" id="UP001318860"/>
    </source>
</evidence>
<dbReference type="CDD" id="cd10316">
    <property type="entry name" value="RGL4_M"/>
    <property type="match status" value="1"/>
</dbReference>
<dbReference type="Gene3D" id="2.60.120.260">
    <property type="entry name" value="Galactose-binding domain-like"/>
    <property type="match status" value="1"/>
</dbReference>
<dbReference type="InterPro" id="IPR029413">
    <property type="entry name" value="RG-lyase_II"/>
</dbReference>
<accession>A0ABR0UTT0</accession>
<evidence type="ECO:0000259" key="2">
    <source>
        <dbReference type="Pfam" id="PF14683"/>
    </source>
</evidence>
<sequence length="518" mass="59558">MLRGYSGFYSYSIFERLEGWPDINISQGRIAFKLQHNLFQYMAVSDDRQRIMPTSQDREKGRVLDYPEAVLLTNPANSFLTGEVDDKYQYSSDNKDNRVHGWMCSDPPTGFWIVTPSNEFKTAGPVKQDLTSHAGPISLSMFFSTHYTGQPLIIEFRNGEPWKKVFGPVFIYVNSVLDGEDPLTLWADAKEQMSIETKKWPYDFPLSKDFPSANQRGTIHGRLLINDRYINKDLLLAKFAYVGLAPPGDVGSWQDDAKGYQFWTRADENGYFTISGVRPDTYNLYAWVPGFIGDFRHDNDVIICSGSQIQIGDLVYDPPRNGPTLWEIGIPDRTASEFYIPNPASGLMNKLYINHTEKFRQYGLWDRYTDLYPTEDLTYTVGISDYRKDWFFAHVNRKIDKDKYTPTTWQISFDVKNVIKTESYTLRLALASASLAEVQVWINNPNTRRPHFTTRRIGRDNAIARHGIHGRYWLYSVDVSGSQLVNGKNTIYLKQSRGSSPFIGVMYDYIRLEGPCED</sequence>
<name>A0ABR0UTT0_REHGL</name>
<keyword evidence="1" id="KW-0732">Signal</keyword>
<dbReference type="InterPro" id="IPR008979">
    <property type="entry name" value="Galactose-bd-like_sf"/>
</dbReference>
<dbReference type="CDD" id="cd10320">
    <property type="entry name" value="RGL4_N"/>
    <property type="match status" value="1"/>
</dbReference>
<dbReference type="InterPro" id="IPR051850">
    <property type="entry name" value="Polysacch_Lyase_4"/>
</dbReference>
<keyword evidence="5" id="KW-1185">Reference proteome</keyword>
<dbReference type="Pfam" id="PF14686">
    <property type="entry name" value="fn3_3"/>
    <property type="match status" value="1"/>
</dbReference>
<dbReference type="InterPro" id="IPR013784">
    <property type="entry name" value="Carb-bd-like_fold"/>
</dbReference>
<dbReference type="Gene3D" id="2.60.40.1120">
    <property type="entry name" value="Carboxypeptidase-like, regulatory domain"/>
    <property type="match status" value="1"/>
</dbReference>
<dbReference type="Pfam" id="PF06045">
    <property type="entry name" value="Rhamnogal_lyase"/>
    <property type="match status" value="1"/>
</dbReference>
<dbReference type="InterPro" id="IPR010325">
    <property type="entry name" value="Rhamnogal_lyase"/>
</dbReference>
<evidence type="ECO:0000256" key="1">
    <source>
        <dbReference type="ARBA" id="ARBA00022729"/>
    </source>
</evidence>
<gene>
    <name evidence="4" type="ORF">DH2020_040416</name>
</gene>